<gene>
    <name evidence="3" type="ORF">GCM10025869_03710</name>
</gene>
<dbReference type="PANTHER" id="PTHR43384">
    <property type="entry name" value="SEPTUM SITE-DETERMINING PROTEIN MIND HOMOLOG, CHLOROPLASTIC-RELATED"/>
    <property type="match status" value="1"/>
</dbReference>
<organism evidence="3 4">
    <name type="scientific">Homoserinibacter gongjuensis</name>
    <dbReference type="NCBI Taxonomy" id="1162968"/>
    <lineage>
        <taxon>Bacteria</taxon>
        <taxon>Bacillati</taxon>
        <taxon>Actinomycetota</taxon>
        <taxon>Actinomycetes</taxon>
        <taxon>Micrococcales</taxon>
        <taxon>Microbacteriaceae</taxon>
        <taxon>Homoserinibacter</taxon>
    </lineage>
</organism>
<keyword evidence="1" id="KW-0547">Nucleotide-binding</keyword>
<proteinExistence type="predicted"/>
<reference evidence="4" key="1">
    <citation type="journal article" date="2019" name="Int. J. Syst. Evol. Microbiol.">
        <title>The Global Catalogue of Microorganisms (GCM) 10K type strain sequencing project: providing services to taxonomists for standard genome sequencing and annotation.</title>
        <authorList>
            <consortium name="The Broad Institute Genomics Platform"/>
            <consortium name="The Broad Institute Genome Sequencing Center for Infectious Disease"/>
            <person name="Wu L."/>
            <person name="Ma J."/>
        </authorList>
    </citation>
    <scope>NUCLEOTIDE SEQUENCE [LARGE SCALE GENOMIC DNA]</scope>
    <source>
        <strain evidence="4">NBRC 108755</strain>
    </source>
</reference>
<evidence type="ECO:0000256" key="2">
    <source>
        <dbReference type="ARBA" id="ARBA00022840"/>
    </source>
</evidence>
<name>A0ABQ6JQ22_9MICO</name>
<dbReference type="Proteomes" id="UP001157069">
    <property type="component" value="Unassembled WGS sequence"/>
</dbReference>
<dbReference type="EMBL" id="BSVA01000001">
    <property type="protein sequence ID" value="GMA89842.1"/>
    <property type="molecule type" value="Genomic_DNA"/>
</dbReference>
<keyword evidence="4" id="KW-1185">Reference proteome</keyword>
<sequence length="284" mass="29385">MVAVWGPHGAPGRTSLAIALAAEFAAAGLRTVLADADTHAASVAPALGLLDEAPGFAAACRLAGIGGLDDAQLERLAVTPRGLRHPFRVLTGIGRPARWPELGPERVAGAISAIRQWCEVLVVDVAASLEQDDELASDLAAPRRNAAGVEALRTADRIVAVASADPVGIPRFLRDHAELLDLVQPDPEGVTVVVNKLRQGAIGLNPAGQVRQTLARFGGIDRPAFVPWDAAAFDAALLGARPLADAAPRSPARTAVRELAAMLVPTGADAGARRRRAREPTSGG</sequence>
<dbReference type="InterPro" id="IPR027417">
    <property type="entry name" value="P-loop_NTPase"/>
</dbReference>
<dbReference type="PANTHER" id="PTHR43384:SF6">
    <property type="entry name" value="SEPTUM SITE-DETERMINING PROTEIN MIND HOMOLOG, CHLOROPLASTIC"/>
    <property type="match status" value="1"/>
</dbReference>
<dbReference type="Gene3D" id="3.40.50.300">
    <property type="entry name" value="P-loop containing nucleotide triphosphate hydrolases"/>
    <property type="match status" value="1"/>
</dbReference>
<evidence type="ECO:0000313" key="3">
    <source>
        <dbReference type="EMBL" id="GMA89842.1"/>
    </source>
</evidence>
<comment type="caution">
    <text evidence="3">The sequence shown here is derived from an EMBL/GenBank/DDBJ whole genome shotgun (WGS) entry which is preliminary data.</text>
</comment>
<dbReference type="InterPro" id="IPR050625">
    <property type="entry name" value="ParA/MinD_ATPase"/>
</dbReference>
<accession>A0ABQ6JQ22</accession>
<keyword evidence="2" id="KW-0067">ATP-binding</keyword>
<evidence type="ECO:0000256" key="1">
    <source>
        <dbReference type="ARBA" id="ARBA00022741"/>
    </source>
</evidence>
<dbReference type="SUPFAM" id="SSF52540">
    <property type="entry name" value="P-loop containing nucleoside triphosphate hydrolases"/>
    <property type="match status" value="1"/>
</dbReference>
<evidence type="ECO:0000313" key="4">
    <source>
        <dbReference type="Proteomes" id="UP001157069"/>
    </source>
</evidence>
<protein>
    <recommendedName>
        <fullName evidence="5">CobQ/CobB/MinD/ParA nucleotide binding domain-containing protein</fullName>
    </recommendedName>
</protein>
<evidence type="ECO:0008006" key="5">
    <source>
        <dbReference type="Google" id="ProtNLM"/>
    </source>
</evidence>